<dbReference type="Pfam" id="PF03009">
    <property type="entry name" value="GDPD"/>
    <property type="match status" value="1"/>
</dbReference>
<dbReference type="PROSITE" id="PS51704">
    <property type="entry name" value="GP_PDE"/>
    <property type="match status" value="1"/>
</dbReference>
<dbReference type="GO" id="GO:0006629">
    <property type="term" value="P:lipid metabolic process"/>
    <property type="evidence" value="ECO:0007669"/>
    <property type="project" value="InterPro"/>
</dbReference>
<dbReference type="Gene3D" id="3.20.20.190">
    <property type="entry name" value="Phosphatidylinositol (PI) phosphodiesterase"/>
    <property type="match status" value="1"/>
</dbReference>
<dbReference type="CDD" id="cd08561">
    <property type="entry name" value="GDPD_cytoplasmic_ScUgpQ2_like"/>
    <property type="match status" value="1"/>
</dbReference>
<keyword evidence="1" id="KW-0472">Membrane</keyword>
<gene>
    <name evidence="3" type="ORF">SS7213T_03220</name>
</gene>
<reference evidence="3 4" key="1">
    <citation type="journal article" date="2012" name="BMC Genomics">
        <title>Comparative genomic analysis of the genus Staphylococcus including Staphylococcus aureus and its newly described sister species Staphylococcus simiae.</title>
        <authorList>
            <person name="Suzuki H."/>
            <person name="Lefebure T."/>
            <person name="Pavinski Bitar P."/>
            <person name="Stanhope M.J."/>
        </authorList>
    </citation>
    <scope>NUCLEOTIDE SEQUENCE [LARGE SCALE GENOMIC DNA]</scope>
    <source>
        <strain evidence="3 4">CCM 7213</strain>
    </source>
</reference>
<dbReference type="SUPFAM" id="SSF51695">
    <property type="entry name" value="PLC-like phosphodiesterases"/>
    <property type="match status" value="1"/>
</dbReference>
<dbReference type="AlphaFoldDB" id="G5JGS1"/>
<dbReference type="Proteomes" id="UP000005413">
    <property type="component" value="Unassembled WGS sequence"/>
</dbReference>
<dbReference type="InterPro" id="IPR017946">
    <property type="entry name" value="PLC-like_Pdiesterase_TIM-brl"/>
</dbReference>
<evidence type="ECO:0000313" key="4">
    <source>
        <dbReference type="Proteomes" id="UP000005413"/>
    </source>
</evidence>
<proteinExistence type="predicted"/>
<protein>
    <submittedName>
        <fullName evidence="3">Glycerophosphoryl diester phosphodiesterase</fullName>
    </submittedName>
</protein>
<dbReference type="PANTHER" id="PTHR46211">
    <property type="entry name" value="GLYCEROPHOSPHORYL DIESTER PHOSPHODIESTERASE"/>
    <property type="match status" value="1"/>
</dbReference>
<feature type="transmembrane region" description="Helical" evidence="1">
    <location>
        <begin position="7"/>
        <end position="25"/>
    </location>
</feature>
<keyword evidence="1" id="KW-0812">Transmembrane</keyword>
<evidence type="ECO:0000259" key="2">
    <source>
        <dbReference type="PROSITE" id="PS51704"/>
    </source>
</evidence>
<keyword evidence="1" id="KW-1133">Transmembrane helix</keyword>
<comment type="caution">
    <text evidence="3">The sequence shown here is derived from an EMBL/GenBank/DDBJ whole genome shotgun (WGS) entry which is preliminary data.</text>
</comment>
<organism evidence="3 4">
    <name type="scientific">Staphylococcus simiae CCM 7213 = CCUG 51256</name>
    <dbReference type="NCBI Taxonomy" id="911238"/>
    <lineage>
        <taxon>Bacteria</taxon>
        <taxon>Bacillati</taxon>
        <taxon>Bacillota</taxon>
        <taxon>Bacilli</taxon>
        <taxon>Bacillales</taxon>
        <taxon>Staphylococcaceae</taxon>
        <taxon>Staphylococcus</taxon>
    </lineage>
</organism>
<dbReference type="GO" id="GO:0008081">
    <property type="term" value="F:phosphoric diester hydrolase activity"/>
    <property type="evidence" value="ECO:0007669"/>
    <property type="project" value="InterPro"/>
</dbReference>
<dbReference type="OrthoDB" id="384721at2"/>
<dbReference type="PATRIC" id="fig|911238.3.peg.544"/>
<dbReference type="PANTHER" id="PTHR46211:SF1">
    <property type="entry name" value="GLYCEROPHOSPHODIESTER PHOSPHODIESTERASE, CYTOPLASMIC"/>
    <property type="match status" value="1"/>
</dbReference>
<sequence>MKKLNRFVLNTSILTAGLLSSLLIVKQRQTTQHKQTIPAFFNSQAPYILAHRGGMALKPEQTKLAFDNAIKFGVDGFETDVRLTKDQQLIVFHDATVDRTTNGSGKVSEHTLAELKKLDAGYHFKDINGTTPYRGHKDASILTFDELLQMYPNMYINVDLKDAPDSFEGSIAPQIMFDIITSNHAQDRVLVTSFYRQQITRFNNIANGRIAIGASQQEVTEAFLKYHLFLGKSYLPQANTFQMPTSFNGINLTSRRFINWLNDLNIVPGFYGVNSVDLMKDLYHKGVHTLVTDRPDLAQQFKSTLGVKQK</sequence>
<feature type="domain" description="GP-PDE" evidence="2">
    <location>
        <begin position="46"/>
        <end position="302"/>
    </location>
</feature>
<evidence type="ECO:0000256" key="1">
    <source>
        <dbReference type="SAM" id="Phobius"/>
    </source>
</evidence>
<keyword evidence="4" id="KW-1185">Reference proteome</keyword>
<dbReference type="EMBL" id="AEUN01000204">
    <property type="protein sequence ID" value="EHJ08609.1"/>
    <property type="molecule type" value="Genomic_DNA"/>
</dbReference>
<evidence type="ECO:0000313" key="3">
    <source>
        <dbReference type="EMBL" id="EHJ08609.1"/>
    </source>
</evidence>
<accession>G5JGS1</accession>
<name>G5JGS1_9STAP</name>
<dbReference type="RefSeq" id="WP_002462473.1">
    <property type="nucleotide sequence ID" value="NZ_AEUN01000204.1"/>
</dbReference>
<dbReference type="InterPro" id="IPR030395">
    <property type="entry name" value="GP_PDE_dom"/>
</dbReference>